<organism evidence="1 2">
    <name type="scientific">Phomopsis amygdali</name>
    <name type="common">Fusicoccum amygdali</name>
    <dbReference type="NCBI Taxonomy" id="1214568"/>
    <lineage>
        <taxon>Eukaryota</taxon>
        <taxon>Fungi</taxon>
        <taxon>Dikarya</taxon>
        <taxon>Ascomycota</taxon>
        <taxon>Pezizomycotina</taxon>
        <taxon>Sordariomycetes</taxon>
        <taxon>Sordariomycetidae</taxon>
        <taxon>Diaporthales</taxon>
        <taxon>Diaporthaceae</taxon>
        <taxon>Diaporthe</taxon>
    </lineage>
</organism>
<evidence type="ECO:0008006" key="3">
    <source>
        <dbReference type="Google" id="ProtNLM"/>
    </source>
</evidence>
<sequence>MDLDDDNLERLLRVLDPNRPPKAPPYFWSPPADPDRPSLPYMPGFKTQIQSHMAPSPFGDGALYGPWPRKQLSNAELETVTQSALVMSHPPLEATTALSDTEILPETAQFTITSHISVGCEAGAQVVVCTVVKDGKPPFEAVAKIFDALYYRFSHSIASRPRDVTAEADTDYAAEAAAYKLITSDGRASKITPAYYGSWTFNLPILSRGVQQIRPVRLVLVEHLQGSNLRGLRMQNSAQIHDGLDSFHLPENYRLEVLAHAMDAYMRVLHCGVEQNDFASRNIMISSKDTSTNTDITGTSIPRVTLIDYNTAIGYSRTFYGSSMEEKMALPVNPMQWFWKHAVGGDFPGWVPREWEGSRKPMQEWLVQRFGSKEQRALYESVAKELKFDEW</sequence>
<dbReference type="EMBL" id="JAUJFL010000001">
    <property type="protein sequence ID" value="KAK2615948.1"/>
    <property type="molecule type" value="Genomic_DNA"/>
</dbReference>
<gene>
    <name evidence="1" type="ORF">N8I77_002669</name>
</gene>
<dbReference type="Proteomes" id="UP001265746">
    <property type="component" value="Unassembled WGS sequence"/>
</dbReference>
<reference evidence="1" key="1">
    <citation type="submission" date="2023-06" db="EMBL/GenBank/DDBJ databases">
        <authorList>
            <person name="Noh H."/>
        </authorList>
    </citation>
    <scope>NUCLEOTIDE SEQUENCE</scope>
    <source>
        <strain evidence="1">DUCC20226</strain>
    </source>
</reference>
<comment type="caution">
    <text evidence="1">The sequence shown here is derived from an EMBL/GenBank/DDBJ whole genome shotgun (WGS) entry which is preliminary data.</text>
</comment>
<accession>A0AAD9WAK4</accession>
<evidence type="ECO:0000313" key="1">
    <source>
        <dbReference type="EMBL" id="KAK2615948.1"/>
    </source>
</evidence>
<keyword evidence="2" id="KW-1185">Reference proteome</keyword>
<name>A0AAD9WAK4_PHOAM</name>
<dbReference type="AlphaFoldDB" id="A0AAD9WAK4"/>
<protein>
    <recommendedName>
        <fullName evidence="3">Protein kinase domain-containing protein</fullName>
    </recommendedName>
</protein>
<evidence type="ECO:0000313" key="2">
    <source>
        <dbReference type="Proteomes" id="UP001265746"/>
    </source>
</evidence>
<proteinExistence type="predicted"/>